<evidence type="ECO:0000259" key="3">
    <source>
        <dbReference type="Pfam" id="PF01370"/>
    </source>
</evidence>
<protein>
    <submittedName>
        <fullName evidence="4">NAD-dependent epimerase/dehydratase family protein</fullName>
    </submittedName>
</protein>
<dbReference type="EMBL" id="CP064942">
    <property type="protein sequence ID" value="QPH52255.1"/>
    <property type="molecule type" value="Genomic_DNA"/>
</dbReference>
<evidence type="ECO:0000313" key="4">
    <source>
        <dbReference type="EMBL" id="QPH52255.1"/>
    </source>
</evidence>
<gene>
    <name evidence="4" type="ORF">I0K15_10470</name>
</gene>
<dbReference type="InterPro" id="IPR001509">
    <property type="entry name" value="Epimerase_deHydtase"/>
</dbReference>
<keyword evidence="5" id="KW-1185">Reference proteome</keyword>
<dbReference type="Gene3D" id="3.40.50.720">
    <property type="entry name" value="NAD(P)-binding Rossmann-like Domain"/>
    <property type="match status" value="1"/>
</dbReference>
<dbReference type="InterPro" id="IPR036291">
    <property type="entry name" value="NAD(P)-bd_dom_sf"/>
</dbReference>
<dbReference type="Pfam" id="PF01370">
    <property type="entry name" value="Epimerase"/>
    <property type="match status" value="1"/>
</dbReference>
<feature type="domain" description="NAD-dependent epimerase/dehydratase" evidence="3">
    <location>
        <begin position="3"/>
        <end position="187"/>
    </location>
</feature>
<dbReference type="PANTHER" id="PTHR43103">
    <property type="entry name" value="NUCLEOSIDE-DIPHOSPHATE-SUGAR EPIMERASE"/>
    <property type="match status" value="1"/>
</dbReference>
<name>A0A7S9LNV2_9RHOB</name>
<evidence type="ECO:0000256" key="1">
    <source>
        <dbReference type="ARBA" id="ARBA00022857"/>
    </source>
</evidence>
<keyword evidence="1" id="KW-0521">NADP</keyword>
<dbReference type="KEGG" id="poz:I0K15_10470"/>
<reference evidence="4 5" key="1">
    <citation type="submission" date="2020-11" db="EMBL/GenBank/DDBJ databases">
        <title>Description of Pontivivens ytuae sp. nov. isolated from deep sea sediment of Mariana Trench.</title>
        <authorList>
            <person name="Wang Z."/>
            <person name="Sun Q.-L."/>
            <person name="Xu X.-D."/>
            <person name="Tang Y.-Z."/>
            <person name="Zhang J."/>
        </authorList>
    </citation>
    <scope>NUCLEOTIDE SEQUENCE [LARGE SCALE GENOMIC DNA]</scope>
    <source>
        <strain evidence="4 5">MT2928</strain>
    </source>
</reference>
<dbReference type="Proteomes" id="UP000594800">
    <property type="component" value="Chromosome"/>
</dbReference>
<sequence length="298" mass="31338">MRILITGASGFLATELMKQLGGHEIVRTDIAGQGVVHHDLTAGPGLLFDRPYDAIIHLAAVVSSEAEADLAKGLAVNIDATRTVLTAAAAQPEPPVVIFASSVAVFSAPGNGTIDEGTLPRPLSSYGAQKVIGEYLVRDFTRRGLIAGRSLRFPTIVVRPGRPNRAASSFASSIIREPVNGQEAVLPVSPDLRLHLASPSAAVAAMLHALDLPAERIGDETTITLPGLSVPVAGMLEVLEHRTGRATLVRHEPDEAIERIVSTWPGGIETPRAEELGFAADPDFEAIFDASLPLIAPA</sequence>
<dbReference type="PANTHER" id="PTHR43103:SF3">
    <property type="entry name" value="ADP-L-GLYCERO-D-MANNO-HEPTOSE-6-EPIMERASE"/>
    <property type="match status" value="1"/>
</dbReference>
<evidence type="ECO:0000313" key="5">
    <source>
        <dbReference type="Proteomes" id="UP000594800"/>
    </source>
</evidence>
<organism evidence="4 5">
    <name type="scientific">Pontivivens ytuae</name>
    <dbReference type="NCBI Taxonomy" id="2789856"/>
    <lineage>
        <taxon>Bacteria</taxon>
        <taxon>Pseudomonadati</taxon>
        <taxon>Pseudomonadota</taxon>
        <taxon>Alphaproteobacteria</taxon>
        <taxon>Rhodobacterales</taxon>
        <taxon>Paracoccaceae</taxon>
        <taxon>Pontivivens</taxon>
    </lineage>
</organism>
<dbReference type="RefSeq" id="WP_196101469.1">
    <property type="nucleotide sequence ID" value="NZ_CP064942.1"/>
</dbReference>
<dbReference type="AlphaFoldDB" id="A0A7S9LNV2"/>
<accession>A0A7S9LNV2</accession>
<keyword evidence="2" id="KW-0119">Carbohydrate metabolism</keyword>
<evidence type="ECO:0000256" key="2">
    <source>
        <dbReference type="ARBA" id="ARBA00023277"/>
    </source>
</evidence>
<dbReference type="SUPFAM" id="SSF51735">
    <property type="entry name" value="NAD(P)-binding Rossmann-fold domains"/>
    <property type="match status" value="1"/>
</dbReference>
<proteinExistence type="predicted"/>
<dbReference type="Gene3D" id="3.90.25.10">
    <property type="entry name" value="UDP-galactose 4-epimerase, domain 1"/>
    <property type="match status" value="1"/>
</dbReference>